<dbReference type="InterPro" id="IPR003841">
    <property type="entry name" value="Na/Pi_transpt"/>
</dbReference>
<keyword evidence="5 6" id="KW-0472">Membrane</keyword>
<protein>
    <recommendedName>
        <fullName evidence="7">PhoU domain-containing protein</fullName>
    </recommendedName>
</protein>
<feature type="domain" description="PhoU" evidence="7">
    <location>
        <begin position="399"/>
        <end position="485"/>
    </location>
</feature>
<feature type="transmembrane region" description="Helical" evidence="6">
    <location>
        <begin position="12"/>
        <end position="33"/>
    </location>
</feature>
<dbReference type="KEGG" id="osu:NT6N_00260"/>
<feature type="transmembrane region" description="Helical" evidence="6">
    <location>
        <begin position="190"/>
        <end position="214"/>
    </location>
</feature>
<feature type="transmembrane region" description="Helical" evidence="6">
    <location>
        <begin position="243"/>
        <end position="268"/>
    </location>
</feature>
<evidence type="ECO:0000256" key="3">
    <source>
        <dbReference type="ARBA" id="ARBA00022692"/>
    </source>
</evidence>
<comment type="subcellular location">
    <subcellularLocation>
        <location evidence="1">Cell membrane</location>
        <topology evidence="1">Multi-pass membrane protein</topology>
    </subcellularLocation>
</comment>
<dbReference type="InterPro" id="IPR038078">
    <property type="entry name" value="PhoU-like_sf"/>
</dbReference>
<evidence type="ECO:0000256" key="4">
    <source>
        <dbReference type="ARBA" id="ARBA00022989"/>
    </source>
</evidence>
<dbReference type="SUPFAM" id="SSF109755">
    <property type="entry name" value="PhoU-like"/>
    <property type="match status" value="1"/>
</dbReference>
<dbReference type="AlphaFoldDB" id="A0AAT9FG83"/>
<dbReference type="Pfam" id="PF02690">
    <property type="entry name" value="Na_Pi_cotrans"/>
    <property type="match status" value="2"/>
</dbReference>
<evidence type="ECO:0000313" key="8">
    <source>
        <dbReference type="EMBL" id="BDS04986.1"/>
    </source>
</evidence>
<dbReference type="PANTHER" id="PTHR10010">
    <property type="entry name" value="SOLUTE CARRIER FAMILY 34 SODIUM PHOSPHATE , MEMBER 2-RELATED"/>
    <property type="match status" value="1"/>
</dbReference>
<evidence type="ECO:0000256" key="5">
    <source>
        <dbReference type="ARBA" id="ARBA00023136"/>
    </source>
</evidence>
<evidence type="ECO:0000256" key="2">
    <source>
        <dbReference type="ARBA" id="ARBA00022475"/>
    </source>
</evidence>
<dbReference type="InterPro" id="IPR026022">
    <property type="entry name" value="PhoU_dom"/>
</dbReference>
<name>A0AAT9FG83_9BACT</name>
<gene>
    <name evidence="8" type="ORF">NT6N_00260</name>
</gene>
<sequence length="596" mass="65352">MTSYSILAATNPVWGTIVTLLTILGSLGIFLYGMKVMSEGIQKAAGGGMRKALATLTHNRVSSVFTGFFTTSLVQSSSATTVLVVSFANAGLLTLVESIGVIMGANLGTTITAWLVAWIGKFSVAKVALPIIGVGLPMFFIGKEKIKATGEGLIGFGLLFTGLAALKNAVPDLKSGVAENAQLQQQVQEIIGFLNSFGPGSTVLFLIAGILLTVMVQSSSAAMAITITCAWNGWFGTDPLDAFYISAAVVLGENIGTTVTAWLASIGTSVNAKRAARAHFLFNVVGTIWAVALFWLLIPFIWSLVDYFPKELVEIKTKKGEPGNPLTVVAFAVALFHTLFNLMNILLLIWFVPQIANIVQKWVKDPAASSKPEQHHLRYISQTLVDLGELNIAEAENAIRKMSKQCVKMFNGFIDVFEHPKDDMSSQVVALKMIEDEADVMMQEITEYLVRCSSKDIGTHNATRIAGMLRITQELEECVDCIYRLVKLNERRYKKGRQFSTDQVESLREYAGNTARFIQFTDSQLLSDITREQMDKAMAMVNTSTTMRKKFNKSAMKRMTDGDVRLEMINIDMNNHFEAVANHALHVVQASKSMHE</sequence>
<feature type="transmembrane region" description="Helical" evidence="6">
    <location>
        <begin position="153"/>
        <end position="170"/>
    </location>
</feature>
<keyword evidence="3 6" id="KW-0812">Transmembrane</keyword>
<dbReference type="PANTHER" id="PTHR10010:SF46">
    <property type="entry name" value="SODIUM-DEPENDENT PHOSPHATE TRANSPORT PROTEIN 2B"/>
    <property type="match status" value="1"/>
</dbReference>
<keyword evidence="4 6" id="KW-1133">Transmembrane helix</keyword>
<dbReference type="Gene3D" id="1.20.58.220">
    <property type="entry name" value="Phosphate transport system protein phou homolog 2, domain 2"/>
    <property type="match status" value="1"/>
</dbReference>
<dbReference type="GO" id="GO:0005436">
    <property type="term" value="F:sodium:phosphate symporter activity"/>
    <property type="evidence" value="ECO:0007669"/>
    <property type="project" value="InterPro"/>
</dbReference>
<evidence type="ECO:0000256" key="6">
    <source>
        <dbReference type="SAM" id="Phobius"/>
    </source>
</evidence>
<proteinExistence type="predicted"/>
<evidence type="ECO:0000256" key="1">
    <source>
        <dbReference type="ARBA" id="ARBA00004651"/>
    </source>
</evidence>
<feature type="transmembrane region" description="Helical" evidence="6">
    <location>
        <begin position="325"/>
        <end position="352"/>
    </location>
</feature>
<dbReference type="EMBL" id="AP026866">
    <property type="protein sequence ID" value="BDS04986.1"/>
    <property type="molecule type" value="Genomic_DNA"/>
</dbReference>
<evidence type="ECO:0000259" key="7">
    <source>
        <dbReference type="Pfam" id="PF01895"/>
    </source>
</evidence>
<dbReference type="GO" id="GO:0044341">
    <property type="term" value="P:sodium-dependent phosphate transport"/>
    <property type="evidence" value="ECO:0007669"/>
    <property type="project" value="InterPro"/>
</dbReference>
<dbReference type="NCBIfam" id="NF037997">
    <property type="entry name" value="Na_Pi_symport"/>
    <property type="match status" value="1"/>
</dbReference>
<reference evidence="8" key="1">
    <citation type="submission" date="2024-07" db="EMBL/GenBank/DDBJ databases">
        <title>Complete genome sequence of Verrucomicrobiaceae bacterium NT6N.</title>
        <authorList>
            <person name="Huang C."/>
            <person name="Takami H."/>
            <person name="Hamasaki K."/>
        </authorList>
    </citation>
    <scope>NUCLEOTIDE SEQUENCE</scope>
    <source>
        <strain evidence="8">NT6N</strain>
    </source>
</reference>
<dbReference type="Pfam" id="PF01895">
    <property type="entry name" value="PhoU"/>
    <property type="match status" value="1"/>
</dbReference>
<feature type="transmembrane region" description="Helical" evidence="6">
    <location>
        <begin position="280"/>
        <end position="305"/>
    </location>
</feature>
<feature type="transmembrane region" description="Helical" evidence="6">
    <location>
        <begin position="82"/>
        <end position="105"/>
    </location>
</feature>
<keyword evidence="2" id="KW-1003">Cell membrane</keyword>
<dbReference type="GO" id="GO:0005886">
    <property type="term" value="C:plasma membrane"/>
    <property type="evidence" value="ECO:0007669"/>
    <property type="project" value="UniProtKB-SubCell"/>
</dbReference>
<organism evidence="8">
    <name type="scientific">Oceaniferula spumae</name>
    <dbReference type="NCBI Taxonomy" id="2979115"/>
    <lineage>
        <taxon>Bacteria</taxon>
        <taxon>Pseudomonadati</taxon>
        <taxon>Verrucomicrobiota</taxon>
        <taxon>Verrucomicrobiia</taxon>
        <taxon>Verrucomicrobiales</taxon>
        <taxon>Verrucomicrobiaceae</taxon>
        <taxon>Oceaniferula</taxon>
    </lineage>
</organism>
<accession>A0AAT9FG83</accession>
<feature type="transmembrane region" description="Helical" evidence="6">
    <location>
        <begin position="111"/>
        <end position="141"/>
    </location>
</feature>